<keyword evidence="3" id="KW-0233">DNA recombination</keyword>
<reference evidence="5 6" key="1">
    <citation type="submission" date="2020-10" db="EMBL/GenBank/DDBJ databases">
        <title>ChiBAC.</title>
        <authorList>
            <person name="Zenner C."/>
            <person name="Hitch T.C.A."/>
            <person name="Clavel T."/>
        </authorList>
    </citation>
    <scope>NUCLEOTIDE SEQUENCE [LARGE SCALE GENOMIC DNA]</scope>
    <source>
        <strain evidence="5 6">DSM 108991</strain>
    </source>
</reference>
<dbReference type="PANTHER" id="PTHR30349">
    <property type="entry name" value="PHAGE INTEGRASE-RELATED"/>
    <property type="match status" value="1"/>
</dbReference>
<dbReference type="InterPro" id="IPR011010">
    <property type="entry name" value="DNA_brk_join_enz"/>
</dbReference>
<dbReference type="RefSeq" id="WP_226394307.1">
    <property type="nucleotide sequence ID" value="NZ_JADCKL010000002.1"/>
</dbReference>
<evidence type="ECO:0000313" key="5">
    <source>
        <dbReference type="EMBL" id="MBE5062406.1"/>
    </source>
</evidence>
<dbReference type="Gene3D" id="1.10.443.10">
    <property type="entry name" value="Intergrase catalytic core"/>
    <property type="match status" value="1"/>
</dbReference>
<feature type="domain" description="Tyr recombinase" evidence="4">
    <location>
        <begin position="202"/>
        <end position="398"/>
    </location>
</feature>
<dbReference type="PANTHER" id="PTHR30349:SF41">
    <property type="entry name" value="INTEGRASE_RECOMBINASE PROTEIN MJ0367-RELATED"/>
    <property type="match status" value="1"/>
</dbReference>
<comment type="similarity">
    <text evidence="1">Belongs to the 'phage' integrase family.</text>
</comment>
<dbReference type="PROSITE" id="PS51898">
    <property type="entry name" value="TYR_RECOMBINASE"/>
    <property type="match status" value="1"/>
</dbReference>
<protein>
    <submittedName>
        <fullName evidence="5">Tyrosine-type recombinase/integrase</fullName>
    </submittedName>
</protein>
<dbReference type="InterPro" id="IPR050090">
    <property type="entry name" value="Tyrosine_recombinase_XerCD"/>
</dbReference>
<dbReference type="InterPro" id="IPR002104">
    <property type="entry name" value="Integrase_catalytic"/>
</dbReference>
<dbReference type="EMBL" id="JADCKL010000002">
    <property type="protein sequence ID" value="MBE5062406.1"/>
    <property type="molecule type" value="Genomic_DNA"/>
</dbReference>
<evidence type="ECO:0000256" key="2">
    <source>
        <dbReference type="ARBA" id="ARBA00023125"/>
    </source>
</evidence>
<dbReference type="Pfam" id="PF00589">
    <property type="entry name" value="Phage_integrase"/>
    <property type="match status" value="1"/>
</dbReference>
<keyword evidence="6" id="KW-1185">Reference proteome</keyword>
<dbReference type="InterPro" id="IPR013762">
    <property type="entry name" value="Integrase-like_cat_sf"/>
</dbReference>
<sequence length="407" mass="47931">MNDVLQYALENGMINLAYVQEQIAMNKRKELIEKHPYSIWQGKDGKWRTYLPDEEKERKKALKKRNTREEIEAVVVSYWKNQIPSLQKHTFQEVYFMWRKVQDQLVSDNTVAKYETDYSRFFKETDFVKKDIKRISSDDVKIFMVQTIKRLDLTKETSRKLFGYITNTVFYARKELGIGNNPVEFIKAKDFYSYCAEKYKPPEKKIIVKDDMKLLQKQFAEDHAAKPNYIPTYAVEFASLTGMRVGEIAALRWDAIKENYIVVDKSEKSNRRKDIFYIDSTKNKKIRFFPMTAEIKKLLHKIYMIEKEYGYLCEWVFANENGRIHANLISSCIKTKCRQVGIDEKGIHAFRKTLNSNMRCKGVSSTVAASILGHSRMVNEQYYTFDVTDITEKAKIIEMINEETCAM</sequence>
<evidence type="ECO:0000256" key="1">
    <source>
        <dbReference type="ARBA" id="ARBA00008857"/>
    </source>
</evidence>
<organism evidence="5 6">
    <name type="scientific">Claveliimonas monacensis</name>
    <dbReference type="NCBI Taxonomy" id="2779351"/>
    <lineage>
        <taxon>Bacteria</taxon>
        <taxon>Bacillati</taxon>
        <taxon>Bacillota</taxon>
        <taxon>Clostridia</taxon>
        <taxon>Lachnospirales</taxon>
        <taxon>Lachnospiraceae</taxon>
        <taxon>Claveliimonas</taxon>
    </lineage>
</organism>
<evidence type="ECO:0000256" key="3">
    <source>
        <dbReference type="ARBA" id="ARBA00023172"/>
    </source>
</evidence>
<proteinExistence type="inferred from homology"/>
<dbReference type="Gene3D" id="1.10.150.130">
    <property type="match status" value="1"/>
</dbReference>
<dbReference type="InterPro" id="IPR010998">
    <property type="entry name" value="Integrase_recombinase_N"/>
</dbReference>
<evidence type="ECO:0000313" key="6">
    <source>
        <dbReference type="Proteomes" id="UP000758652"/>
    </source>
</evidence>
<evidence type="ECO:0000259" key="4">
    <source>
        <dbReference type="PROSITE" id="PS51898"/>
    </source>
</evidence>
<name>A0ABR9RHI6_9FIRM</name>
<comment type="caution">
    <text evidence="5">The sequence shown here is derived from an EMBL/GenBank/DDBJ whole genome shotgun (WGS) entry which is preliminary data.</text>
</comment>
<keyword evidence="2" id="KW-0238">DNA-binding</keyword>
<accession>A0ABR9RHI6</accession>
<gene>
    <name evidence="5" type="ORF">INF30_03890</name>
</gene>
<dbReference type="SUPFAM" id="SSF56349">
    <property type="entry name" value="DNA breaking-rejoining enzymes"/>
    <property type="match status" value="1"/>
</dbReference>
<dbReference type="Proteomes" id="UP000758652">
    <property type="component" value="Unassembled WGS sequence"/>
</dbReference>